<dbReference type="EMBL" id="DS963588">
    <property type="protein sequence ID" value="EEC19549.1"/>
    <property type="molecule type" value="Genomic_DNA"/>
</dbReference>
<feature type="region of interest" description="Disordered" evidence="2">
    <location>
        <begin position="1"/>
        <end position="22"/>
    </location>
</feature>
<dbReference type="InterPro" id="IPR029058">
    <property type="entry name" value="AB_hydrolase_fold"/>
</dbReference>
<dbReference type="EnsemblMetazoa" id="ISCW023614-RA">
    <property type="protein sequence ID" value="ISCW023614-PA"/>
    <property type="gene ID" value="ISCW023614"/>
</dbReference>
<name>B7QL27_IXOSC</name>
<keyword evidence="6" id="KW-1185">Reference proteome</keyword>
<dbReference type="VEuPathDB" id="VectorBase:ISCW023614"/>
<sequence length="52" mass="6269">MVEEYKGIPFAEPPIGDLRFKEPVPKKSWDRNMERYEQRNYLSPGATSQRYY</sequence>
<dbReference type="SUPFAM" id="SSF53474">
    <property type="entry name" value="alpha/beta-Hydrolases"/>
    <property type="match status" value="1"/>
</dbReference>
<dbReference type="Proteomes" id="UP000001555">
    <property type="component" value="Unassembled WGS sequence"/>
</dbReference>
<protein>
    <recommendedName>
        <fullName evidence="3">Carboxylesterase type B domain-containing protein</fullName>
    </recommendedName>
</protein>
<evidence type="ECO:0000313" key="5">
    <source>
        <dbReference type="EnsemblMetazoa" id="ISCW023614-PA"/>
    </source>
</evidence>
<organism>
    <name type="scientific">Ixodes scapularis</name>
    <name type="common">Black-legged tick</name>
    <name type="synonym">Deer tick</name>
    <dbReference type="NCBI Taxonomy" id="6945"/>
    <lineage>
        <taxon>Eukaryota</taxon>
        <taxon>Metazoa</taxon>
        <taxon>Ecdysozoa</taxon>
        <taxon>Arthropoda</taxon>
        <taxon>Chelicerata</taxon>
        <taxon>Arachnida</taxon>
        <taxon>Acari</taxon>
        <taxon>Parasitiformes</taxon>
        <taxon>Ixodida</taxon>
        <taxon>Ixodoidea</taxon>
        <taxon>Ixodidae</taxon>
        <taxon>Ixodinae</taxon>
        <taxon>Ixodes</taxon>
    </lineage>
</organism>
<evidence type="ECO:0000313" key="4">
    <source>
        <dbReference type="EMBL" id="EEC19549.1"/>
    </source>
</evidence>
<reference evidence="4 6" key="1">
    <citation type="submission" date="2008-03" db="EMBL/GenBank/DDBJ databases">
        <title>Annotation of Ixodes scapularis.</title>
        <authorList>
            <consortium name="Ixodes scapularis Genome Project Consortium"/>
            <person name="Caler E."/>
            <person name="Hannick L.I."/>
            <person name="Bidwell S."/>
            <person name="Joardar V."/>
            <person name="Thiagarajan M."/>
            <person name="Amedeo P."/>
            <person name="Galinsky K.J."/>
            <person name="Schobel S."/>
            <person name="Inman J."/>
            <person name="Hostetler J."/>
            <person name="Miller J."/>
            <person name="Hammond M."/>
            <person name="Megy K."/>
            <person name="Lawson D."/>
            <person name="Kodira C."/>
            <person name="Sutton G."/>
            <person name="Meyer J."/>
            <person name="Hill C.A."/>
            <person name="Birren B."/>
            <person name="Nene V."/>
            <person name="Collins F."/>
            <person name="Alarcon-Chaidez F."/>
            <person name="Wikel S."/>
            <person name="Strausberg R."/>
        </authorList>
    </citation>
    <scope>NUCLEOTIDE SEQUENCE [LARGE SCALE GENOMIC DNA]</scope>
    <source>
        <strain evidence="6">Wikel</strain>
        <strain evidence="4">Wikel colony</strain>
    </source>
</reference>
<dbReference type="InParanoid" id="B7QL27"/>
<gene>
    <name evidence="4" type="ORF">IscW_ISCW023614</name>
</gene>
<evidence type="ECO:0000259" key="3">
    <source>
        <dbReference type="Pfam" id="PF00135"/>
    </source>
</evidence>
<dbReference type="VEuPathDB" id="VectorBase:ISCI023614"/>
<dbReference type="InterPro" id="IPR002018">
    <property type="entry name" value="CarbesteraseB"/>
</dbReference>
<dbReference type="Pfam" id="PF00135">
    <property type="entry name" value="COesterase"/>
    <property type="match status" value="1"/>
</dbReference>
<accession>B7QL27</accession>
<evidence type="ECO:0000256" key="1">
    <source>
        <dbReference type="ARBA" id="ARBA00023180"/>
    </source>
</evidence>
<dbReference type="HOGENOM" id="CLU_3089571_0_0_1"/>
<proteinExistence type="predicted"/>
<feature type="domain" description="Carboxylesterase type B" evidence="3">
    <location>
        <begin position="2"/>
        <end position="37"/>
    </location>
</feature>
<dbReference type="AlphaFoldDB" id="B7QL27"/>
<reference evidence="5" key="2">
    <citation type="submission" date="2020-05" db="UniProtKB">
        <authorList>
            <consortium name="EnsemblMetazoa"/>
        </authorList>
    </citation>
    <scope>IDENTIFICATION</scope>
    <source>
        <strain evidence="5">wikel</strain>
    </source>
</reference>
<dbReference type="EMBL" id="ABJB010306324">
    <property type="status" value="NOT_ANNOTATED_CDS"/>
    <property type="molecule type" value="Genomic_DNA"/>
</dbReference>
<keyword evidence="1" id="KW-0325">Glycoprotein</keyword>
<dbReference type="Gene3D" id="3.40.50.1820">
    <property type="entry name" value="alpha/beta hydrolase"/>
    <property type="match status" value="1"/>
</dbReference>
<dbReference type="PaxDb" id="6945-B7QL27"/>
<evidence type="ECO:0000313" key="6">
    <source>
        <dbReference type="Proteomes" id="UP000001555"/>
    </source>
</evidence>
<evidence type="ECO:0000256" key="2">
    <source>
        <dbReference type="SAM" id="MobiDB-lite"/>
    </source>
</evidence>